<evidence type="ECO:0000259" key="1">
    <source>
        <dbReference type="Pfam" id="PF01755"/>
    </source>
</evidence>
<gene>
    <name evidence="2" type="ORF">MRM81_00495</name>
</gene>
<reference evidence="2" key="1">
    <citation type="submission" date="2022-03" db="EMBL/GenBank/DDBJ databases">
        <title>Sea Food Isolates.</title>
        <authorList>
            <person name="Li c."/>
        </authorList>
    </citation>
    <scope>NUCLEOTIDE SEQUENCE</scope>
    <source>
        <strain evidence="2">19GA11TI05</strain>
    </source>
</reference>
<dbReference type="CDD" id="cd06532">
    <property type="entry name" value="Glyco_transf_25"/>
    <property type="match status" value="1"/>
</dbReference>
<organism evidence="2">
    <name type="scientific">bacterium 19GA11TI05</name>
    <dbReference type="NCBI Taxonomy" id="2920688"/>
    <lineage>
        <taxon>Bacteria</taxon>
    </lineage>
</organism>
<evidence type="ECO:0000313" key="2">
    <source>
        <dbReference type="EMBL" id="XAG65577.1"/>
    </source>
</evidence>
<name>A0AAU6TVA2_UNCXX</name>
<dbReference type="Pfam" id="PF01755">
    <property type="entry name" value="Glyco_transf_25"/>
    <property type="match status" value="1"/>
</dbReference>
<sequence>MKYSTYVISLKEEISRRKNIKTQLDNLNIKFDFFDAIDLRNSNPAELNEKCKDNTNLNRKLTSGEIGCALSHINIYRKTISNEENWSWIIEDDALLDNVSNSKINQIISLANKYNADIIILGYSKLSPDDTTNFYIKEPVKRICKSKDGYTLGVPWKNWTCGTVSYLINKNGAKKILTRYMKSDEKIETVADDWLFFEKKCDLKILHCRPLIIYEDYKNHISAIEKERSIVAKKTITSLEIIRLARGVIRFLIMSIIKK</sequence>
<dbReference type="InterPro" id="IPR002654">
    <property type="entry name" value="Glyco_trans_25"/>
</dbReference>
<proteinExistence type="predicted"/>
<feature type="domain" description="Glycosyl transferase family 25" evidence="1">
    <location>
        <begin position="5"/>
        <end position="182"/>
    </location>
</feature>
<dbReference type="AlphaFoldDB" id="A0AAU6TVA2"/>
<protein>
    <submittedName>
        <fullName evidence="2">Glycosyltransferase family 25 protein</fullName>
    </submittedName>
</protein>
<accession>A0AAU6TVA2</accession>
<dbReference type="EMBL" id="CP095362">
    <property type="protein sequence ID" value="XAG65577.1"/>
    <property type="molecule type" value="Genomic_DNA"/>
</dbReference>